<protein>
    <recommendedName>
        <fullName evidence="7">Polygalacturonase</fullName>
    </recommendedName>
</protein>
<evidence type="ECO:0000256" key="3">
    <source>
        <dbReference type="ARBA" id="ARBA00022525"/>
    </source>
</evidence>
<evidence type="ECO:0000256" key="1">
    <source>
        <dbReference type="ARBA" id="ARBA00004191"/>
    </source>
</evidence>
<dbReference type="GO" id="GO:0071555">
    <property type="term" value="P:cell wall organization"/>
    <property type="evidence" value="ECO:0007669"/>
    <property type="project" value="UniProtKB-KW"/>
</dbReference>
<keyword evidence="4" id="KW-0961">Cell wall biogenesis/degradation</keyword>
<gene>
    <name evidence="5" type="ORF">LLUT_LOCUS5953</name>
</gene>
<organism evidence="5 6">
    <name type="scientific">Lupinus luteus</name>
    <name type="common">European yellow lupine</name>
    <dbReference type="NCBI Taxonomy" id="3873"/>
    <lineage>
        <taxon>Eukaryota</taxon>
        <taxon>Viridiplantae</taxon>
        <taxon>Streptophyta</taxon>
        <taxon>Embryophyta</taxon>
        <taxon>Tracheophyta</taxon>
        <taxon>Spermatophyta</taxon>
        <taxon>Magnoliopsida</taxon>
        <taxon>eudicotyledons</taxon>
        <taxon>Gunneridae</taxon>
        <taxon>Pentapetalae</taxon>
        <taxon>rosids</taxon>
        <taxon>fabids</taxon>
        <taxon>Fabales</taxon>
        <taxon>Fabaceae</taxon>
        <taxon>Papilionoideae</taxon>
        <taxon>50 kb inversion clade</taxon>
        <taxon>genistoids sensu lato</taxon>
        <taxon>core genistoids</taxon>
        <taxon>Genisteae</taxon>
        <taxon>Lupinus</taxon>
    </lineage>
</organism>
<dbReference type="SUPFAM" id="SSF51126">
    <property type="entry name" value="Pectin lyase-like"/>
    <property type="match status" value="1"/>
</dbReference>
<dbReference type="Gene3D" id="2.160.20.10">
    <property type="entry name" value="Single-stranded right-handed beta-helix, Pectin lyase-like"/>
    <property type="match status" value="1"/>
</dbReference>
<comment type="caution">
    <text evidence="5">The sequence shown here is derived from an EMBL/GenBank/DDBJ whole genome shotgun (WGS) entry which is preliminary data.</text>
</comment>
<evidence type="ECO:0000313" key="6">
    <source>
        <dbReference type="Proteomes" id="UP001497480"/>
    </source>
</evidence>
<dbReference type="EMBL" id="CAXHTB010000004">
    <property type="protein sequence ID" value="CAL0304893.1"/>
    <property type="molecule type" value="Genomic_DNA"/>
</dbReference>
<evidence type="ECO:0000256" key="2">
    <source>
        <dbReference type="ARBA" id="ARBA00022512"/>
    </source>
</evidence>
<reference evidence="5 6" key="1">
    <citation type="submission" date="2024-03" db="EMBL/GenBank/DDBJ databases">
        <authorList>
            <person name="Martinez-Hernandez J."/>
        </authorList>
    </citation>
    <scope>NUCLEOTIDE SEQUENCE [LARGE SCALE GENOMIC DNA]</scope>
</reference>
<keyword evidence="3" id="KW-0964">Secreted</keyword>
<sequence length="84" mass="9372">MNQEGSIFNVLDYGASRDSKTDDTHAYMAAWKEACGATKDTPTLLIPSEKIFKLQSVRFRGPCKSESVHVKLKRTIIAPRKDGD</sequence>
<keyword evidence="2" id="KW-0134">Cell wall</keyword>
<accession>A0AAV1W6X3</accession>
<dbReference type="Proteomes" id="UP001497480">
    <property type="component" value="Unassembled WGS sequence"/>
</dbReference>
<proteinExistence type="predicted"/>
<dbReference type="AlphaFoldDB" id="A0AAV1W6X3"/>
<keyword evidence="6" id="KW-1185">Reference proteome</keyword>
<dbReference type="InterPro" id="IPR011050">
    <property type="entry name" value="Pectin_lyase_fold/virulence"/>
</dbReference>
<name>A0AAV1W6X3_LUPLU</name>
<evidence type="ECO:0000313" key="5">
    <source>
        <dbReference type="EMBL" id="CAL0304893.1"/>
    </source>
</evidence>
<dbReference type="PANTHER" id="PTHR31375">
    <property type="match status" value="1"/>
</dbReference>
<evidence type="ECO:0008006" key="7">
    <source>
        <dbReference type="Google" id="ProtNLM"/>
    </source>
</evidence>
<dbReference type="InterPro" id="IPR012334">
    <property type="entry name" value="Pectin_lyas_fold"/>
</dbReference>
<comment type="subcellular location">
    <subcellularLocation>
        <location evidence="1">Secreted</location>
        <location evidence="1">Cell wall</location>
    </subcellularLocation>
</comment>
<evidence type="ECO:0000256" key="4">
    <source>
        <dbReference type="ARBA" id="ARBA00023316"/>
    </source>
</evidence>